<keyword evidence="2" id="KW-0539">Nucleus</keyword>
<reference evidence="5 6" key="1">
    <citation type="journal article" date="2023" name="BMC Biol.">
        <title>The compact genome of the sponge Oopsacas minuta (Hexactinellida) is lacking key metazoan core genes.</title>
        <authorList>
            <person name="Santini S."/>
            <person name="Schenkelaars Q."/>
            <person name="Jourda C."/>
            <person name="Duchesne M."/>
            <person name="Belahbib H."/>
            <person name="Rocher C."/>
            <person name="Selva M."/>
            <person name="Riesgo A."/>
            <person name="Vervoort M."/>
            <person name="Leys S.P."/>
            <person name="Kodjabachian L."/>
            <person name="Le Bivic A."/>
            <person name="Borchiellini C."/>
            <person name="Claverie J.M."/>
            <person name="Renard E."/>
        </authorList>
    </citation>
    <scope>NUCLEOTIDE SEQUENCE [LARGE SCALE GENOMIC DNA]</scope>
    <source>
        <strain evidence="5">SPO-2</strain>
    </source>
</reference>
<evidence type="ECO:0000256" key="2">
    <source>
        <dbReference type="ARBA" id="ARBA00023242"/>
    </source>
</evidence>
<dbReference type="InterPro" id="IPR038192">
    <property type="entry name" value="CSTF_C_sf"/>
</dbReference>
<name>A0AAV7JHU1_9METZ</name>
<evidence type="ECO:0000313" key="6">
    <source>
        <dbReference type="Proteomes" id="UP001165289"/>
    </source>
</evidence>
<keyword evidence="6" id="KW-1185">Reference proteome</keyword>
<dbReference type="Pfam" id="PF14327">
    <property type="entry name" value="CSTF2_hinge"/>
    <property type="match status" value="1"/>
</dbReference>
<dbReference type="GO" id="GO:0003729">
    <property type="term" value="F:mRNA binding"/>
    <property type="evidence" value="ECO:0007669"/>
    <property type="project" value="TreeGrafter"/>
</dbReference>
<feature type="domain" description="Cleavage stimulation factor subunit 2 hinge" evidence="4">
    <location>
        <begin position="14"/>
        <end position="83"/>
    </location>
</feature>
<dbReference type="GO" id="GO:0005847">
    <property type="term" value="C:mRNA cleavage and polyadenylation specificity factor complex"/>
    <property type="evidence" value="ECO:0007669"/>
    <property type="project" value="TreeGrafter"/>
</dbReference>
<proteinExistence type="predicted"/>
<evidence type="ECO:0000313" key="5">
    <source>
        <dbReference type="EMBL" id="KAI6648292.1"/>
    </source>
</evidence>
<organism evidence="5 6">
    <name type="scientific">Oopsacas minuta</name>
    <dbReference type="NCBI Taxonomy" id="111878"/>
    <lineage>
        <taxon>Eukaryota</taxon>
        <taxon>Metazoa</taxon>
        <taxon>Porifera</taxon>
        <taxon>Hexactinellida</taxon>
        <taxon>Hexasterophora</taxon>
        <taxon>Lyssacinosida</taxon>
        <taxon>Leucopsacidae</taxon>
        <taxon>Oopsacas</taxon>
    </lineage>
</organism>
<comment type="subcellular location">
    <subcellularLocation>
        <location evidence="1">Nucleus</location>
    </subcellularLocation>
</comment>
<dbReference type="Pfam" id="PF14304">
    <property type="entry name" value="CSTF_C"/>
    <property type="match status" value="1"/>
</dbReference>
<dbReference type="PANTHER" id="PTHR45735:SF2">
    <property type="entry name" value="CLEAVAGE STIMULATION FACTOR SUBUNIT 2"/>
    <property type="match status" value="1"/>
</dbReference>
<evidence type="ECO:0000259" key="4">
    <source>
        <dbReference type="Pfam" id="PF14327"/>
    </source>
</evidence>
<gene>
    <name evidence="5" type="ORF">LOD99_12101</name>
</gene>
<dbReference type="InterPro" id="IPR026896">
    <property type="entry name" value="CSTF_C"/>
</dbReference>
<dbReference type="PANTHER" id="PTHR45735">
    <property type="entry name" value="CLEAVAGE STIMULATION FACTOR SUBUNIT 2"/>
    <property type="match status" value="1"/>
</dbReference>
<sequence length="403" mass="45183">MGIESNLFGPVVHPENAPEEITKAVASLPPEQMFELMKQMKLFIMHQPEEARQLLLHNPQLPYALLQAQVVMRIVDPRLAHEFLHKPSINVPNYSEGSENMSAVDMKDLDLYHSEFGLLTQKNLPDSHFEYRQQGCSPLGSYLTNPESLHMLKSTHYPLQKVSGPGNPICPEISMHPHQRTDEVQTHLTPQDPRTVQEIKIPSIISQERSGYNVINPNRQSHSIHSNPETLVGIPRTSMYAEHSMRSTFHDNFDSNMSSDLNTHSLPRTDSTSNIVLPIPNNPYKQHSLQLPGNSYDPPHDPRRVISHGDPQTSVSGVEFRPPIGFHANQHFNISDLKPGAVIADKGTNISSISQEEKTSLILQVLALTDDQIAQLTVEQRHSIILLKEQIAKQTGAAIQART</sequence>
<dbReference type="Proteomes" id="UP001165289">
    <property type="component" value="Unassembled WGS sequence"/>
</dbReference>
<dbReference type="Gene3D" id="1.10.20.70">
    <property type="entry name" value="Transcription termination and cleavage factor, C-terminal domain"/>
    <property type="match status" value="1"/>
</dbReference>
<comment type="caution">
    <text evidence="5">The sequence shown here is derived from an EMBL/GenBank/DDBJ whole genome shotgun (WGS) entry which is preliminary data.</text>
</comment>
<accession>A0AAV7JHU1</accession>
<dbReference type="Gene3D" id="1.25.40.630">
    <property type="match status" value="1"/>
</dbReference>
<feature type="domain" description="Transcription termination and cleavage factor C-terminal" evidence="3">
    <location>
        <begin position="357"/>
        <end position="392"/>
    </location>
</feature>
<dbReference type="FunFam" id="1.25.40.630:FF:000001">
    <property type="entry name" value="Cleavage stimulation factor subunit 2"/>
    <property type="match status" value="1"/>
</dbReference>
<evidence type="ECO:0000259" key="3">
    <source>
        <dbReference type="Pfam" id="PF14304"/>
    </source>
</evidence>
<dbReference type="AlphaFoldDB" id="A0AAV7JHU1"/>
<evidence type="ECO:0000256" key="1">
    <source>
        <dbReference type="ARBA" id="ARBA00004123"/>
    </source>
</evidence>
<dbReference type="InterPro" id="IPR025742">
    <property type="entry name" value="CSTF2_hinge"/>
</dbReference>
<protein>
    <submittedName>
        <fullName evidence="5">Cleavage stimulation factor subunit 2-like</fullName>
    </submittedName>
</protein>
<dbReference type="EMBL" id="JAKMXF010000332">
    <property type="protein sequence ID" value="KAI6648292.1"/>
    <property type="molecule type" value="Genomic_DNA"/>
</dbReference>
<dbReference type="GO" id="GO:0031124">
    <property type="term" value="P:mRNA 3'-end processing"/>
    <property type="evidence" value="ECO:0007669"/>
    <property type="project" value="InterPro"/>
</dbReference>